<gene>
    <name evidence="4" type="ORF">SAMN05444273_102251</name>
</gene>
<keyword evidence="2" id="KW-1133">Transmembrane helix</keyword>
<dbReference type="InterPro" id="IPR010982">
    <property type="entry name" value="Lambda_DNA-bd_dom_sf"/>
</dbReference>
<proteinExistence type="predicted"/>
<feature type="transmembrane region" description="Helical" evidence="2">
    <location>
        <begin position="165"/>
        <end position="184"/>
    </location>
</feature>
<dbReference type="Proteomes" id="UP000184144">
    <property type="component" value="Unassembled WGS sequence"/>
</dbReference>
<dbReference type="PANTHER" id="PTHR34475">
    <property type="match status" value="1"/>
</dbReference>
<dbReference type="EMBL" id="FQUV01000002">
    <property type="protein sequence ID" value="SHE68112.1"/>
    <property type="molecule type" value="Genomic_DNA"/>
</dbReference>
<dbReference type="STRING" id="1486859.SAMN05444273_102251"/>
<evidence type="ECO:0000313" key="5">
    <source>
        <dbReference type="Proteomes" id="UP000184144"/>
    </source>
</evidence>
<accession>A0A1M4VGS9</accession>
<feature type="region of interest" description="Disordered" evidence="1">
    <location>
        <begin position="1"/>
        <end position="30"/>
    </location>
</feature>
<keyword evidence="2" id="KW-0812">Transmembrane</keyword>
<dbReference type="PANTHER" id="PTHR34475:SF1">
    <property type="entry name" value="CYTOSKELETON PROTEIN RODZ"/>
    <property type="match status" value="1"/>
</dbReference>
<protein>
    <submittedName>
        <fullName evidence="4">Protein RodZ, contains Xre-like HTH and DUF4115 domains</fullName>
    </submittedName>
</protein>
<dbReference type="Pfam" id="PF13413">
    <property type="entry name" value="HTH_25"/>
    <property type="match status" value="1"/>
</dbReference>
<evidence type="ECO:0000256" key="1">
    <source>
        <dbReference type="SAM" id="MobiDB-lite"/>
    </source>
</evidence>
<feature type="domain" description="Cytoskeleton protein RodZ-like C-terminal" evidence="3">
    <location>
        <begin position="302"/>
        <end position="370"/>
    </location>
</feature>
<name>A0A1M4VGS9_9RHOB</name>
<dbReference type="Pfam" id="PF13464">
    <property type="entry name" value="RodZ_C"/>
    <property type="match status" value="1"/>
</dbReference>
<keyword evidence="5" id="KW-1185">Reference proteome</keyword>
<dbReference type="InterPro" id="IPR025194">
    <property type="entry name" value="RodZ-like_C"/>
</dbReference>
<dbReference type="InterPro" id="IPR050400">
    <property type="entry name" value="Bact_Cytoskel_RodZ"/>
</dbReference>
<dbReference type="GO" id="GO:0003677">
    <property type="term" value="F:DNA binding"/>
    <property type="evidence" value="ECO:0007669"/>
    <property type="project" value="InterPro"/>
</dbReference>
<organism evidence="4 5">
    <name type="scientific">Litoreibacter ascidiaceicola</name>
    <dbReference type="NCBI Taxonomy" id="1486859"/>
    <lineage>
        <taxon>Bacteria</taxon>
        <taxon>Pseudomonadati</taxon>
        <taxon>Pseudomonadota</taxon>
        <taxon>Alphaproteobacteria</taxon>
        <taxon>Rhodobacterales</taxon>
        <taxon>Roseobacteraceae</taxon>
        <taxon>Litoreibacter</taxon>
    </lineage>
</organism>
<evidence type="ECO:0000259" key="3">
    <source>
        <dbReference type="Pfam" id="PF13464"/>
    </source>
</evidence>
<dbReference type="Gene3D" id="1.10.260.40">
    <property type="entry name" value="lambda repressor-like DNA-binding domains"/>
    <property type="match status" value="1"/>
</dbReference>
<dbReference type="AlphaFoldDB" id="A0A1M4VGS9"/>
<keyword evidence="2" id="KW-0472">Membrane</keyword>
<reference evidence="5" key="1">
    <citation type="submission" date="2016-11" db="EMBL/GenBank/DDBJ databases">
        <authorList>
            <person name="Varghese N."/>
            <person name="Submissions S."/>
        </authorList>
    </citation>
    <scope>NUCLEOTIDE SEQUENCE [LARGE SCALE GENOMIC DNA]</scope>
    <source>
        <strain evidence="5">DSM 100566</strain>
    </source>
</reference>
<evidence type="ECO:0000256" key="2">
    <source>
        <dbReference type="SAM" id="Phobius"/>
    </source>
</evidence>
<sequence length="415" mass="44147">MPHFGITDKSGQTRMLGRNKQPKSEKTEETRGFDAFEMRLGDMMRGERATLGKSLLDVQRELKIKATYIAAVENSDPSVFETPGFIAGYVRSYARYLGMDPDWAFERFCKESGFAGVEGLSGTSASSRKENKTRVKAVGEEAIIRPVAPYAPSGESIFSKIEPGAIGSIAVLFGLIGLIGYGGYSVLQEIQRVEFAPVDQSPSLSTDVASLSTTLPQTEVATGFVAPAPDALDRLYRPQALEAPVLTARDGPIAALDPNSNGAFVVEDDPRFASSALSRTANDAPALATPQVLAENAEDVVLFATRPAWVRISNADGSVLFEKILDAGETYVLPQTDEQPTLRAGNSGSLFFNIKGQTYGPAGPGTSVAKNVPLGVDVITENYAVADTTDALLSEVLTAMATTPIVIDPNAPATE</sequence>
<evidence type="ECO:0000313" key="4">
    <source>
        <dbReference type="EMBL" id="SHE68112.1"/>
    </source>
</evidence>